<evidence type="ECO:0000313" key="5">
    <source>
        <dbReference type="Proteomes" id="UP000677537"/>
    </source>
</evidence>
<evidence type="ECO:0000256" key="1">
    <source>
        <dbReference type="ARBA" id="ARBA00022505"/>
    </source>
</evidence>
<dbReference type="AlphaFoldDB" id="A0A940N296"/>
<dbReference type="Pfam" id="PF02738">
    <property type="entry name" value="MoCoBD_1"/>
    <property type="match status" value="1"/>
</dbReference>
<proteinExistence type="predicted"/>
<sequence>MTGCTGIGASVRRREDRRFLTGRGRYVADLERPGMLHACFLRSPHAHARLLALDLAPVLAMPGVVAAFGGAALQADGVLSIPTGWKVTGTDGRPMAEPRHPPLVLDRARHVGEPVAVVIARDARQARDAAEALEPEWEVLPAVTDSAAALSPGAPALFDDVHGNLCCDWSIGDAAAVEAAFAHARHVTRLSLVNNRLVPHPMEPRAALAEHDPGTGQTTLYTTSQNPHTIRSTLANSVLRIPESLLRVVSPDVGGGFGTKIFLYPEETVLTWAARRLDTAIRWVGDRSEAFLTDVQGRDHRTVAELALDAEGRFIGLRVDTMANLGAYLSGAGAGIPTYYYAPLLAGVYRTPAIHCRVRLAFTNTVQVDAYRGAGRPEATYVLERLVDQAARETGRDRVALRRLNFIRPEDFPYRTPVGLEYDVGDHGACLDAALAASGFEGFEERRREAAARGKLRGLGISTYVEIAGATPSRVAGQQGARGGRAESAQVRVHPGGDVTVFSGAHSHGQGHETVFAQIVSERLGVPIDRVQVVQGDTAQVPFGRGTAASRSLIVGGSAILRAVEKVVTKGRQIAAHLMEVPETDLVHEDGRFAVAGTDRAISFQEVARAAYTLHEYPAGLEPGLDETAFYEPENWTFPGGCHVAELEIDPEAGEVELVAVTAADDVGNVVNPMIVDGQIHGGLAQGMGQALLEGLPYDEAGQPLAASLQDYSLPRAADLPSYTVVMRPTPSSGNAFGAKGCAEVGSVGLPPAIINAVLDALRPLGVTDIDMPVTPEKIWKAVSSASLLHGK</sequence>
<dbReference type="InterPro" id="IPR016208">
    <property type="entry name" value="Ald_Oxase/xanthine_DH-like"/>
</dbReference>
<dbReference type="PANTHER" id="PTHR11908">
    <property type="entry name" value="XANTHINE DEHYDROGENASE"/>
    <property type="match status" value="1"/>
</dbReference>
<dbReference type="Pfam" id="PF01315">
    <property type="entry name" value="Ald_Xan_dh_C"/>
    <property type="match status" value="1"/>
</dbReference>
<feature type="domain" description="Aldehyde oxidase/xanthine dehydrogenase a/b hammerhead" evidence="3">
    <location>
        <begin position="21"/>
        <end position="141"/>
    </location>
</feature>
<dbReference type="RefSeq" id="WP_209376705.1">
    <property type="nucleotide sequence ID" value="NZ_JAGIZA010000023.1"/>
</dbReference>
<gene>
    <name evidence="4" type="ORF">J5Y10_24200</name>
</gene>
<dbReference type="Gene3D" id="3.30.365.10">
    <property type="entry name" value="Aldehyde oxidase/xanthine dehydrogenase, molybdopterin binding domain"/>
    <property type="match status" value="4"/>
</dbReference>
<dbReference type="GO" id="GO:0005506">
    <property type="term" value="F:iron ion binding"/>
    <property type="evidence" value="ECO:0007669"/>
    <property type="project" value="InterPro"/>
</dbReference>
<dbReference type="SMART" id="SM01008">
    <property type="entry name" value="Ald_Xan_dh_C"/>
    <property type="match status" value="1"/>
</dbReference>
<dbReference type="PANTHER" id="PTHR11908:SF132">
    <property type="entry name" value="ALDEHYDE OXIDASE 1-RELATED"/>
    <property type="match status" value="1"/>
</dbReference>
<reference evidence="4" key="1">
    <citation type="submission" date="2021-03" db="EMBL/GenBank/DDBJ databases">
        <authorList>
            <person name="So Y."/>
        </authorList>
    </citation>
    <scope>NUCLEOTIDE SEQUENCE</scope>
    <source>
        <strain evidence="4">SG15</strain>
    </source>
</reference>
<dbReference type="GO" id="GO:0016491">
    <property type="term" value="F:oxidoreductase activity"/>
    <property type="evidence" value="ECO:0007669"/>
    <property type="project" value="UniProtKB-KW"/>
</dbReference>
<dbReference type="Proteomes" id="UP000677537">
    <property type="component" value="Unassembled WGS sequence"/>
</dbReference>
<dbReference type="InterPro" id="IPR008274">
    <property type="entry name" value="AldOxase/xan_DH_MoCoBD1"/>
</dbReference>
<keyword evidence="2" id="KW-0560">Oxidoreductase</keyword>
<dbReference type="SUPFAM" id="SSF54665">
    <property type="entry name" value="CO dehydrogenase molybdoprotein N-domain-like"/>
    <property type="match status" value="1"/>
</dbReference>
<name>A0A940N296_9PROT</name>
<organism evidence="4 5">
    <name type="scientific">Roseomonas indoligenes</name>
    <dbReference type="NCBI Taxonomy" id="2820811"/>
    <lineage>
        <taxon>Bacteria</taxon>
        <taxon>Pseudomonadati</taxon>
        <taxon>Pseudomonadota</taxon>
        <taxon>Alphaproteobacteria</taxon>
        <taxon>Acetobacterales</taxon>
        <taxon>Roseomonadaceae</taxon>
        <taxon>Roseomonas</taxon>
    </lineage>
</organism>
<accession>A0A940N296</accession>
<comment type="caution">
    <text evidence="4">The sequence shown here is derived from an EMBL/GenBank/DDBJ whole genome shotgun (WGS) entry which is preliminary data.</text>
</comment>
<evidence type="ECO:0000259" key="3">
    <source>
        <dbReference type="SMART" id="SM01008"/>
    </source>
</evidence>
<dbReference type="EMBL" id="JAGIZA010000023">
    <property type="protein sequence ID" value="MBP0495908.1"/>
    <property type="molecule type" value="Genomic_DNA"/>
</dbReference>
<dbReference type="InterPro" id="IPR000674">
    <property type="entry name" value="Ald_Oxase/Xan_DH_a/b"/>
</dbReference>
<keyword evidence="1" id="KW-0500">Molybdenum</keyword>
<keyword evidence="5" id="KW-1185">Reference proteome</keyword>
<dbReference type="InterPro" id="IPR037165">
    <property type="entry name" value="AldOxase/xan_DH_Mopterin-bd_sf"/>
</dbReference>
<dbReference type="Pfam" id="PF20256">
    <property type="entry name" value="MoCoBD_2"/>
    <property type="match status" value="1"/>
</dbReference>
<evidence type="ECO:0000313" key="4">
    <source>
        <dbReference type="EMBL" id="MBP0495908.1"/>
    </source>
</evidence>
<dbReference type="InterPro" id="IPR036856">
    <property type="entry name" value="Ald_Oxase/Xan_DH_a/b_sf"/>
</dbReference>
<dbReference type="InterPro" id="IPR046867">
    <property type="entry name" value="AldOxase/xan_DH_MoCoBD2"/>
</dbReference>
<dbReference type="Gene3D" id="3.90.1170.50">
    <property type="entry name" value="Aldehyde oxidase/xanthine dehydrogenase, a/b hammerhead"/>
    <property type="match status" value="1"/>
</dbReference>
<dbReference type="SUPFAM" id="SSF56003">
    <property type="entry name" value="Molybdenum cofactor-binding domain"/>
    <property type="match status" value="1"/>
</dbReference>
<evidence type="ECO:0000256" key="2">
    <source>
        <dbReference type="ARBA" id="ARBA00023002"/>
    </source>
</evidence>
<protein>
    <submittedName>
        <fullName evidence="4">Xanthine dehydrogenase family protein molybdopterin-binding subunit</fullName>
    </submittedName>
</protein>